<comment type="pathway">
    <text evidence="1">Aromatic compound metabolism.</text>
</comment>
<evidence type="ECO:0000313" key="13">
    <source>
        <dbReference type="EMBL" id="NGM52111.1"/>
    </source>
</evidence>
<dbReference type="InterPro" id="IPR020615">
    <property type="entry name" value="Thiolase_acyl_enz_int_AS"/>
</dbReference>
<evidence type="ECO:0000256" key="7">
    <source>
        <dbReference type="ARBA" id="ARBA00037924"/>
    </source>
</evidence>
<dbReference type="PIRSF" id="PIRSF000429">
    <property type="entry name" value="Ac-CoA_Ac_transf"/>
    <property type="match status" value="1"/>
</dbReference>
<feature type="active site" description="Acyl-thioester intermediate" evidence="9">
    <location>
        <position position="89"/>
    </location>
</feature>
<dbReference type="AlphaFoldDB" id="A0A6G4R2V1"/>
<dbReference type="PROSITE" id="PS00098">
    <property type="entry name" value="THIOLASE_1"/>
    <property type="match status" value="1"/>
</dbReference>
<dbReference type="NCBIfam" id="TIGR01930">
    <property type="entry name" value="AcCoA-C-Actrans"/>
    <property type="match status" value="1"/>
</dbReference>
<dbReference type="InterPro" id="IPR002155">
    <property type="entry name" value="Thiolase"/>
</dbReference>
<protein>
    <recommendedName>
        <fullName evidence="3">3-oxoadipyl-CoA thiolase</fullName>
        <ecNumber evidence="3">2.3.1.174</ecNumber>
    </recommendedName>
</protein>
<dbReference type="SUPFAM" id="SSF53901">
    <property type="entry name" value="Thiolase-like"/>
    <property type="match status" value="2"/>
</dbReference>
<reference evidence="13" key="1">
    <citation type="submission" date="2020-02" db="EMBL/GenBank/DDBJ databases">
        <authorList>
            <person name="Gao J."/>
            <person name="Sun J."/>
        </authorList>
    </citation>
    <scope>NUCLEOTIDE SEQUENCE</scope>
    <source>
        <strain evidence="13">602-2</strain>
    </source>
</reference>
<comment type="similarity">
    <text evidence="2 10">Belongs to the thiolase-like superfamily. Thiolase family.</text>
</comment>
<dbReference type="GO" id="GO:0019619">
    <property type="term" value="P:3,4-dihydroxybenzoate catabolic process"/>
    <property type="evidence" value="ECO:0007669"/>
    <property type="project" value="InterPro"/>
</dbReference>
<evidence type="ECO:0000256" key="6">
    <source>
        <dbReference type="ARBA" id="ARBA00023315"/>
    </source>
</evidence>
<dbReference type="GO" id="GO:0033812">
    <property type="term" value="F:3-oxoadipyl-CoA thiolase activity"/>
    <property type="evidence" value="ECO:0007669"/>
    <property type="project" value="UniProtKB-EC"/>
</dbReference>
<dbReference type="GO" id="GO:0042619">
    <property type="term" value="P:poly-hydroxybutyrate biosynthetic process"/>
    <property type="evidence" value="ECO:0007669"/>
    <property type="project" value="UniProtKB-KW"/>
</dbReference>
<dbReference type="PROSITE" id="PS00099">
    <property type="entry name" value="THIOLASE_3"/>
    <property type="match status" value="1"/>
</dbReference>
<dbReference type="InterPro" id="IPR020617">
    <property type="entry name" value="Thiolase_C"/>
</dbReference>
<accession>A0A6G4R2V1</accession>
<evidence type="ECO:0000256" key="4">
    <source>
        <dbReference type="ARBA" id="ARBA00022679"/>
    </source>
</evidence>
<dbReference type="InterPro" id="IPR020616">
    <property type="entry name" value="Thiolase_N"/>
</dbReference>
<evidence type="ECO:0000256" key="3">
    <source>
        <dbReference type="ARBA" id="ARBA00012233"/>
    </source>
</evidence>
<dbReference type="CDD" id="cd00751">
    <property type="entry name" value="thiolase"/>
    <property type="match status" value="1"/>
</dbReference>
<dbReference type="Pfam" id="PF00108">
    <property type="entry name" value="Thiolase_N"/>
    <property type="match status" value="1"/>
</dbReference>
<feature type="active site" description="Proton acceptor" evidence="9">
    <location>
        <position position="384"/>
    </location>
</feature>
<dbReference type="NCBIfam" id="NF006551">
    <property type="entry name" value="PRK09050.1"/>
    <property type="match status" value="1"/>
</dbReference>
<dbReference type="FunFam" id="3.40.47.10:FF:000010">
    <property type="entry name" value="Acetyl-CoA acetyltransferase (Thiolase)"/>
    <property type="match status" value="1"/>
</dbReference>
<dbReference type="PANTHER" id="PTHR18919:SF12">
    <property type="entry name" value="ACYLTRANSFERASE RV0859-RELATED"/>
    <property type="match status" value="1"/>
</dbReference>
<dbReference type="InterPro" id="IPR012793">
    <property type="entry name" value="PcaF"/>
</dbReference>
<feature type="active site" description="Proton acceptor" evidence="9">
    <location>
        <position position="354"/>
    </location>
</feature>
<dbReference type="Pfam" id="PF02803">
    <property type="entry name" value="Thiolase_C"/>
    <property type="match status" value="1"/>
</dbReference>
<evidence type="ECO:0000256" key="2">
    <source>
        <dbReference type="ARBA" id="ARBA00010982"/>
    </source>
</evidence>
<dbReference type="InterPro" id="IPR020613">
    <property type="entry name" value="Thiolase_CS"/>
</dbReference>
<dbReference type="EC" id="2.3.1.174" evidence="3"/>
<dbReference type="InterPro" id="IPR020610">
    <property type="entry name" value="Thiolase_AS"/>
</dbReference>
<dbReference type="Gene3D" id="3.40.47.10">
    <property type="match status" value="1"/>
</dbReference>
<dbReference type="PROSITE" id="PS00737">
    <property type="entry name" value="THIOLASE_2"/>
    <property type="match status" value="1"/>
</dbReference>
<proteinExistence type="inferred from homology"/>
<keyword evidence="4 10" id="KW-0808">Transferase</keyword>
<sequence length="398" mass="40866">MTAYICDAIRTPFGRYGGALAKVRADDLAAIPLKALMARNPGLDWSAVDEVVYGSANQAGEDNRNVARMALLLAGLPQTVPGVTVNRLCASGLEAVGYAARAILSGQADLVIAGGVESMSRAPFVMGKADSAFSRNAEIFDTTIGWRFVNPAMRAAYGVDSMPETAENVATDYAISRADQDAFALRSQQRAAAAIKAGFFDGEIAPVEIPGKGGPTIVDRDEHPRETTLEALAKLKPIVREGGTITAGNASGVNDGAAAIVLASEDAVKRHGLTPRARVLGYATAGVAPRVMGIGPVPATQRLLARTGLSIGDFDVVELNEAFAAQGLAVLRQLGLPDDGAHVNPNGGAIALGHPLGASGARLALTALRQLEAAGGKRALATLCIGVGQGAALAIETV</sequence>
<evidence type="ECO:0000256" key="10">
    <source>
        <dbReference type="RuleBase" id="RU003557"/>
    </source>
</evidence>
<dbReference type="RefSeq" id="WP_165262149.1">
    <property type="nucleotide sequence ID" value="NZ_JAAKGT010000013.1"/>
</dbReference>
<feature type="domain" description="Thiolase N-terminal" evidence="11">
    <location>
        <begin position="4"/>
        <end position="266"/>
    </location>
</feature>
<evidence type="ECO:0000259" key="11">
    <source>
        <dbReference type="Pfam" id="PF00108"/>
    </source>
</evidence>
<keyword evidence="6 10" id="KW-0012">Acyltransferase</keyword>
<organism evidence="13">
    <name type="scientific">Caulobacter sp. 602-2</name>
    <dbReference type="NCBI Taxonomy" id="2710887"/>
    <lineage>
        <taxon>Bacteria</taxon>
        <taxon>Pseudomonadati</taxon>
        <taxon>Pseudomonadota</taxon>
        <taxon>Alphaproteobacteria</taxon>
        <taxon>Caulobacterales</taxon>
        <taxon>Caulobacteraceae</taxon>
        <taxon>Caulobacter</taxon>
    </lineage>
</organism>
<comment type="caution">
    <text evidence="13">The sequence shown here is derived from an EMBL/GenBank/DDBJ whole genome shotgun (WGS) entry which is preliminary data.</text>
</comment>
<dbReference type="NCBIfam" id="TIGR02430">
    <property type="entry name" value="pcaF"/>
    <property type="match status" value="1"/>
</dbReference>
<dbReference type="InterPro" id="IPR016039">
    <property type="entry name" value="Thiolase-like"/>
</dbReference>
<evidence type="ECO:0000256" key="9">
    <source>
        <dbReference type="PIRSR" id="PIRSR000429-1"/>
    </source>
</evidence>
<dbReference type="PANTHER" id="PTHR18919">
    <property type="entry name" value="ACETYL-COA C-ACYLTRANSFERASE"/>
    <property type="match status" value="1"/>
</dbReference>
<evidence type="ECO:0000259" key="12">
    <source>
        <dbReference type="Pfam" id="PF02803"/>
    </source>
</evidence>
<feature type="domain" description="Thiolase C-terminal" evidence="12">
    <location>
        <begin position="274"/>
        <end position="396"/>
    </location>
</feature>
<gene>
    <name evidence="13" type="primary">pcaF</name>
    <name evidence="13" type="ORF">G5B46_21075</name>
</gene>
<name>A0A6G4R2V1_9CAUL</name>
<evidence type="ECO:0000256" key="5">
    <source>
        <dbReference type="ARBA" id="ARBA00022752"/>
    </source>
</evidence>
<keyword evidence="5" id="KW-0583">PHB biosynthesis</keyword>
<evidence type="ECO:0000256" key="8">
    <source>
        <dbReference type="ARBA" id="ARBA00048527"/>
    </source>
</evidence>
<comment type="pathway">
    <text evidence="7">Metabolic intermediate biosynthesis; (R)-mevalonate biosynthesis; (R)-mevalonate from acetyl-CoA: step 1/3.</text>
</comment>
<comment type="catalytic activity">
    <reaction evidence="8">
        <text>succinyl-CoA + acetyl-CoA = 3-oxoadipyl-CoA + CoA</text>
        <dbReference type="Rhea" id="RHEA:19481"/>
        <dbReference type="ChEBI" id="CHEBI:57287"/>
        <dbReference type="ChEBI" id="CHEBI:57288"/>
        <dbReference type="ChEBI" id="CHEBI:57292"/>
        <dbReference type="ChEBI" id="CHEBI:57348"/>
        <dbReference type="EC" id="2.3.1.174"/>
    </reaction>
</comment>
<dbReference type="EMBL" id="JAAKGT010000013">
    <property type="protein sequence ID" value="NGM52111.1"/>
    <property type="molecule type" value="Genomic_DNA"/>
</dbReference>
<evidence type="ECO:0000256" key="1">
    <source>
        <dbReference type="ARBA" id="ARBA00005211"/>
    </source>
</evidence>